<name>A0ABT1I4C9_STRSD</name>
<proteinExistence type="predicted"/>
<keyword evidence="3" id="KW-1185">Reference proteome</keyword>
<evidence type="ECO:0000313" key="3">
    <source>
        <dbReference type="Proteomes" id="UP001205311"/>
    </source>
</evidence>
<gene>
    <name evidence="2" type="ORF">LX15_006395</name>
</gene>
<dbReference type="PROSITE" id="PS50943">
    <property type="entry name" value="HTH_CROC1"/>
    <property type="match status" value="1"/>
</dbReference>
<protein>
    <submittedName>
        <fullName evidence="2">Helix-turn-helix domain-containing protein</fullName>
    </submittedName>
</protein>
<evidence type="ECO:0000313" key="2">
    <source>
        <dbReference type="EMBL" id="MCP2262653.1"/>
    </source>
</evidence>
<dbReference type="SUPFAM" id="SSF47413">
    <property type="entry name" value="lambda repressor-like DNA-binding domains"/>
    <property type="match status" value="1"/>
</dbReference>
<reference evidence="2 3" key="1">
    <citation type="submission" date="2022-06" db="EMBL/GenBank/DDBJ databases">
        <title>Genomic Encyclopedia of Archaeal and Bacterial Type Strains, Phase II (KMG-II): from individual species to whole genera.</title>
        <authorList>
            <person name="Goeker M."/>
        </authorList>
    </citation>
    <scope>NUCLEOTIDE SEQUENCE [LARGE SCALE GENOMIC DNA]</scope>
    <source>
        <strain evidence="2 3">DSM 40477</strain>
    </source>
</reference>
<dbReference type="EMBL" id="JAMTCP010000088">
    <property type="protein sequence ID" value="MCP2262653.1"/>
    <property type="molecule type" value="Genomic_DNA"/>
</dbReference>
<dbReference type="InterPro" id="IPR010982">
    <property type="entry name" value="Lambda_DNA-bd_dom_sf"/>
</dbReference>
<dbReference type="CDD" id="cd00093">
    <property type="entry name" value="HTH_XRE"/>
    <property type="match status" value="1"/>
</dbReference>
<dbReference type="Gene3D" id="1.10.260.40">
    <property type="entry name" value="lambda repressor-like DNA-binding domains"/>
    <property type="match status" value="1"/>
</dbReference>
<accession>A0ABT1I4C9</accession>
<dbReference type="InterPro" id="IPR001387">
    <property type="entry name" value="Cro/C1-type_HTH"/>
</dbReference>
<organism evidence="2 3">
    <name type="scientific">Streptoalloteichus tenebrarius (strain ATCC 17920 / DSM 40477 / JCM 4838 / CBS 697.72 / NBRC 16177 / NCIMB 11028 / NRRL B-12390 / A12253. 1 / ISP 5477)</name>
    <name type="common">Streptomyces tenebrarius</name>
    <dbReference type="NCBI Taxonomy" id="1933"/>
    <lineage>
        <taxon>Bacteria</taxon>
        <taxon>Bacillati</taxon>
        <taxon>Actinomycetota</taxon>
        <taxon>Actinomycetes</taxon>
        <taxon>Pseudonocardiales</taxon>
        <taxon>Pseudonocardiaceae</taxon>
        <taxon>Streptoalloteichus</taxon>
    </lineage>
</organism>
<dbReference type="SMART" id="SM00530">
    <property type="entry name" value="HTH_XRE"/>
    <property type="match status" value="1"/>
</dbReference>
<dbReference type="Pfam" id="PF13560">
    <property type="entry name" value="HTH_31"/>
    <property type="match status" value="1"/>
</dbReference>
<evidence type="ECO:0000259" key="1">
    <source>
        <dbReference type="PROSITE" id="PS50943"/>
    </source>
</evidence>
<comment type="caution">
    <text evidence="2">The sequence shown here is derived from an EMBL/GenBank/DDBJ whole genome shotgun (WGS) entry which is preliminary data.</text>
</comment>
<sequence>MEGAPPALTCGIRVSVLRTQLAICKGLQNWCMADMGSVLRAARTAAGVSLAGMAERTNYSKPYLGQLETGKREVLPHHIAAYEHALGVDIERLAYVAATPRRADSSSLASLATILSSTRRLEDAVGARGVLDTVRGFDRLSRSLAHHARSPLAGSAACLASEISQYRGWLELASGDRAAGERCLNSAITLARNADAPDRLVHGLSFKAYAALEARRVGDAAALTEEALRVRGVHPLIRVYDRYQLARVHAATGETHAAQRALVVADKAAEAAAGEEPPDAGYWYTEGLWGLHRGRVLWLLGQHQGARREVRSGLAAMPQEHRDATWAAKWVKAARGDGEVPH</sequence>
<dbReference type="Proteomes" id="UP001205311">
    <property type="component" value="Unassembled WGS sequence"/>
</dbReference>
<feature type="domain" description="HTH cro/C1-type" evidence="1">
    <location>
        <begin position="39"/>
        <end position="93"/>
    </location>
</feature>